<proteinExistence type="inferred from homology"/>
<dbReference type="EMBL" id="AB894481">
    <property type="protein sequence ID" value="BAO20965.1"/>
    <property type="molecule type" value="Genomic_DNA"/>
</dbReference>
<evidence type="ECO:0000256" key="1">
    <source>
        <dbReference type="ARBA" id="ARBA00004429"/>
    </source>
</evidence>
<evidence type="ECO:0000256" key="11">
    <source>
        <dbReference type="ARBA" id="ARBA00024816"/>
    </source>
</evidence>
<evidence type="ECO:0000256" key="6">
    <source>
        <dbReference type="ARBA" id="ARBA00022519"/>
    </source>
</evidence>
<evidence type="ECO:0000259" key="15">
    <source>
        <dbReference type="Pfam" id="PF01618"/>
    </source>
</evidence>
<keyword evidence="10 14" id="KW-0472">Membrane</keyword>
<dbReference type="AlphaFoldDB" id="V5YTU3"/>
<evidence type="ECO:0000256" key="8">
    <source>
        <dbReference type="ARBA" id="ARBA00022927"/>
    </source>
</evidence>
<feature type="transmembrane region" description="Helical" evidence="14">
    <location>
        <begin position="112"/>
        <end position="134"/>
    </location>
</feature>
<dbReference type="NCBIfam" id="TIGR02797">
    <property type="entry name" value="exbB"/>
    <property type="match status" value="1"/>
</dbReference>
<reference evidence="16" key="1">
    <citation type="submission" date="2013-12" db="EMBL/GenBank/DDBJ databases">
        <title>Genetic environments surrounding aac(6')-Ial.</title>
        <authorList>
            <person name="Tada T."/>
            <person name="Miyoshi-Akiyama T."/>
            <person name="Kirikae T."/>
        </authorList>
    </citation>
    <scope>NUCLEOTIDE SEQUENCE</scope>
    <source>
        <strain evidence="16">IOMTU 115</strain>
    </source>
</reference>
<evidence type="ECO:0000256" key="12">
    <source>
        <dbReference type="RuleBase" id="RU004057"/>
    </source>
</evidence>
<feature type="transmembrane region" description="Helical" evidence="14">
    <location>
        <begin position="36"/>
        <end position="54"/>
    </location>
</feature>
<evidence type="ECO:0000256" key="2">
    <source>
        <dbReference type="ARBA" id="ARBA00011471"/>
    </source>
</evidence>
<name>V5YTU3_SERMA</name>
<comment type="subunit">
    <text evidence="2">The accessory proteins ExbB and ExbD seem to form a complex with TonB.</text>
</comment>
<comment type="similarity">
    <text evidence="12">Belongs to the exbB/tolQ family.</text>
</comment>
<feature type="compositionally biased region" description="Low complexity" evidence="13">
    <location>
        <begin position="72"/>
        <end position="81"/>
    </location>
</feature>
<dbReference type="InterPro" id="IPR014164">
    <property type="entry name" value="TonB_ExbB_1"/>
</dbReference>
<organism evidence="16">
    <name type="scientific">Serratia marcescens</name>
    <dbReference type="NCBI Taxonomy" id="615"/>
    <lineage>
        <taxon>Bacteria</taxon>
        <taxon>Pseudomonadati</taxon>
        <taxon>Pseudomonadota</taxon>
        <taxon>Gammaproteobacteria</taxon>
        <taxon>Enterobacterales</taxon>
        <taxon>Yersiniaceae</taxon>
        <taxon>Serratia</taxon>
    </lineage>
</organism>
<comment type="function">
    <text evidence="11">Involved in the TonB-dependent energy-dependent transport of various receptor-bound substrates. Protects ExbD from proteolytic degradation and functionally stabilizes TonB.</text>
</comment>
<evidence type="ECO:0000256" key="14">
    <source>
        <dbReference type="SAM" id="Phobius"/>
    </source>
</evidence>
<dbReference type="GO" id="GO:0022857">
    <property type="term" value="F:transmembrane transporter activity"/>
    <property type="evidence" value="ECO:0007669"/>
    <property type="project" value="InterPro"/>
</dbReference>
<dbReference type="Pfam" id="PF01618">
    <property type="entry name" value="MotA_ExbB"/>
    <property type="match status" value="1"/>
</dbReference>
<evidence type="ECO:0000256" key="4">
    <source>
        <dbReference type="ARBA" id="ARBA00022448"/>
    </source>
</evidence>
<sequence length="335" mass="35072">MIGNGWRHSVKTAGKNLNQGSFGQGRAQWGKAFGRSLMASMVLVVGLAGSAQAAPASNPAVAESVAPTTAPAPAAAAAPESITPVNPAPTIQPPETRGMDLSVWGMYQHADAVVKAVMIGLVLASIVTWTILFSKGSELLRAKRRLRREQLALAEARSLDEASELAQNFAPESVSAVLLNDAQNELELSAESNDNNGIKERTGFRLERRVAAYSRNMGRGNGFLATIGAISPFVGLFGTVWGIMNSFIGIAHSQTTNLAVVAPGIAEALLATALGLVAAIPAVVIYNIFARVISGHRAQVGDVAAQVMLLQGRDLDLAATAEAKRSQHAHQLRAG</sequence>
<keyword evidence="8 12" id="KW-0653">Protein transport</keyword>
<evidence type="ECO:0000256" key="3">
    <source>
        <dbReference type="ARBA" id="ARBA00022093"/>
    </source>
</evidence>
<keyword evidence="6" id="KW-0997">Cell inner membrane</keyword>
<evidence type="ECO:0000256" key="5">
    <source>
        <dbReference type="ARBA" id="ARBA00022475"/>
    </source>
</evidence>
<comment type="subcellular location">
    <subcellularLocation>
        <location evidence="1">Cell inner membrane</location>
        <topology evidence="1">Multi-pass membrane protein</topology>
    </subcellularLocation>
    <subcellularLocation>
        <location evidence="12">Membrane</location>
        <topology evidence="12">Multi-pass membrane protein</topology>
    </subcellularLocation>
</comment>
<evidence type="ECO:0000256" key="9">
    <source>
        <dbReference type="ARBA" id="ARBA00022989"/>
    </source>
</evidence>
<keyword evidence="4 12" id="KW-0813">Transport</keyword>
<keyword evidence="5" id="KW-1003">Cell membrane</keyword>
<protein>
    <recommendedName>
        <fullName evidence="3">Biopolymer transport protein ExbB</fullName>
    </recommendedName>
</protein>
<keyword evidence="9 14" id="KW-1133">Transmembrane helix</keyword>
<evidence type="ECO:0000256" key="7">
    <source>
        <dbReference type="ARBA" id="ARBA00022692"/>
    </source>
</evidence>
<feature type="domain" description="MotA/TolQ/ExbB proton channel" evidence="15">
    <location>
        <begin position="194"/>
        <end position="294"/>
    </location>
</feature>
<dbReference type="PANTHER" id="PTHR30625">
    <property type="entry name" value="PROTEIN TOLQ"/>
    <property type="match status" value="1"/>
</dbReference>
<dbReference type="InterPro" id="IPR050790">
    <property type="entry name" value="ExbB/TolQ_transport"/>
</dbReference>
<dbReference type="PANTHER" id="PTHR30625:SF16">
    <property type="entry name" value="BIOPOLYMER TRANSPORT PROTEIN EXBB"/>
    <property type="match status" value="1"/>
</dbReference>
<feature type="region of interest" description="Disordered" evidence="13">
    <location>
        <begin position="72"/>
        <end position="94"/>
    </location>
</feature>
<gene>
    <name evidence="16" type="primary">exbB</name>
</gene>
<evidence type="ECO:0000256" key="10">
    <source>
        <dbReference type="ARBA" id="ARBA00023136"/>
    </source>
</evidence>
<keyword evidence="7 14" id="KW-0812">Transmembrane</keyword>
<evidence type="ECO:0000313" key="16">
    <source>
        <dbReference type="EMBL" id="BAO20965.1"/>
    </source>
</evidence>
<dbReference type="GO" id="GO:0005886">
    <property type="term" value="C:plasma membrane"/>
    <property type="evidence" value="ECO:0007669"/>
    <property type="project" value="UniProtKB-SubCell"/>
</dbReference>
<accession>V5YTU3</accession>
<dbReference type="InterPro" id="IPR002898">
    <property type="entry name" value="MotA_ExbB_proton_chnl"/>
</dbReference>
<evidence type="ECO:0000256" key="13">
    <source>
        <dbReference type="SAM" id="MobiDB-lite"/>
    </source>
</evidence>
<feature type="transmembrane region" description="Helical" evidence="14">
    <location>
        <begin position="223"/>
        <end position="248"/>
    </location>
</feature>
<dbReference type="NCBIfam" id="NF007722">
    <property type="entry name" value="PRK10414.1"/>
    <property type="match status" value="1"/>
</dbReference>
<feature type="transmembrane region" description="Helical" evidence="14">
    <location>
        <begin position="268"/>
        <end position="289"/>
    </location>
</feature>
<dbReference type="GO" id="GO:0017038">
    <property type="term" value="P:protein import"/>
    <property type="evidence" value="ECO:0007669"/>
    <property type="project" value="TreeGrafter"/>
</dbReference>